<protein>
    <submittedName>
        <fullName evidence="1">Uncharacterized protein</fullName>
    </submittedName>
</protein>
<sequence>MTSGDGYLLDNRQAEAGSRLAALAELFDASSDDVDRHLENLRAGRLPDLATSPMVTAWGRRATEQRRDLPHVE</sequence>
<organism evidence="1 2">
    <name type="scientific">Actinomycetospora rhizophila</name>
    <dbReference type="NCBI Taxonomy" id="1416876"/>
    <lineage>
        <taxon>Bacteria</taxon>
        <taxon>Bacillati</taxon>
        <taxon>Actinomycetota</taxon>
        <taxon>Actinomycetes</taxon>
        <taxon>Pseudonocardiales</taxon>
        <taxon>Pseudonocardiaceae</taxon>
        <taxon>Actinomycetospora</taxon>
    </lineage>
</organism>
<gene>
    <name evidence="1" type="ORF">ACFPK1_20730</name>
</gene>
<reference evidence="2" key="1">
    <citation type="journal article" date="2019" name="Int. J. Syst. Evol. Microbiol.">
        <title>The Global Catalogue of Microorganisms (GCM) 10K type strain sequencing project: providing services to taxonomists for standard genome sequencing and annotation.</title>
        <authorList>
            <consortium name="The Broad Institute Genomics Platform"/>
            <consortium name="The Broad Institute Genome Sequencing Center for Infectious Disease"/>
            <person name="Wu L."/>
            <person name="Ma J."/>
        </authorList>
    </citation>
    <scope>NUCLEOTIDE SEQUENCE [LARGE SCALE GENOMIC DNA]</scope>
    <source>
        <strain evidence="2">XZYJ18</strain>
    </source>
</reference>
<name>A0ABV9ZH16_9PSEU</name>
<evidence type="ECO:0000313" key="2">
    <source>
        <dbReference type="Proteomes" id="UP001596175"/>
    </source>
</evidence>
<comment type="caution">
    <text evidence="1">The sequence shown here is derived from an EMBL/GenBank/DDBJ whole genome shotgun (WGS) entry which is preliminary data.</text>
</comment>
<dbReference type="RefSeq" id="WP_378022832.1">
    <property type="nucleotide sequence ID" value="NZ_JBHSKG010000011.1"/>
</dbReference>
<dbReference type="EMBL" id="JBHSKG010000011">
    <property type="protein sequence ID" value="MFC5140674.1"/>
    <property type="molecule type" value="Genomic_DNA"/>
</dbReference>
<dbReference type="Proteomes" id="UP001596175">
    <property type="component" value="Unassembled WGS sequence"/>
</dbReference>
<proteinExistence type="predicted"/>
<evidence type="ECO:0000313" key="1">
    <source>
        <dbReference type="EMBL" id="MFC5140674.1"/>
    </source>
</evidence>
<accession>A0ABV9ZH16</accession>
<keyword evidence="2" id="KW-1185">Reference proteome</keyword>